<dbReference type="Gene3D" id="3.40.50.300">
    <property type="entry name" value="P-loop containing nucleotide triphosphate hydrolases"/>
    <property type="match status" value="1"/>
</dbReference>
<dbReference type="GO" id="GO:0006508">
    <property type="term" value="P:proteolysis"/>
    <property type="evidence" value="ECO:0007669"/>
    <property type="project" value="InterPro"/>
</dbReference>
<dbReference type="InterPro" id="IPR005074">
    <property type="entry name" value="Peptidase_C39"/>
</dbReference>
<keyword evidence="5" id="KW-0547">Nucleotide-binding</keyword>
<dbReference type="InterPro" id="IPR027417">
    <property type="entry name" value="P-loop_NTPase"/>
</dbReference>
<dbReference type="Pfam" id="PF00005">
    <property type="entry name" value="ABC_tran"/>
    <property type="match status" value="1"/>
</dbReference>
<evidence type="ECO:0000256" key="3">
    <source>
        <dbReference type="ARBA" id="ARBA00022475"/>
    </source>
</evidence>
<dbReference type="FunFam" id="3.40.50.300:FF:000299">
    <property type="entry name" value="ABC transporter ATP-binding protein/permease"/>
    <property type="match status" value="1"/>
</dbReference>
<dbReference type="InterPro" id="IPR003439">
    <property type="entry name" value="ABC_transporter-like_ATP-bd"/>
</dbReference>
<keyword evidence="6" id="KW-0378">Hydrolase</keyword>
<feature type="transmembrane region" description="Helical" evidence="10">
    <location>
        <begin position="410"/>
        <end position="436"/>
    </location>
</feature>
<dbReference type="GO" id="GO:0015421">
    <property type="term" value="F:ABC-type oligopeptide transporter activity"/>
    <property type="evidence" value="ECO:0007669"/>
    <property type="project" value="TreeGrafter"/>
</dbReference>
<dbReference type="EMBL" id="BHXQ01000002">
    <property type="protein sequence ID" value="GCC50902.1"/>
    <property type="molecule type" value="Genomic_DNA"/>
</dbReference>
<dbReference type="RefSeq" id="WP_127121556.1">
    <property type="nucleotide sequence ID" value="NZ_BHXQ01000002.1"/>
</dbReference>
<protein>
    <submittedName>
        <fullName evidence="14">ABC transporter ATP-binding protein</fullName>
    </submittedName>
</protein>
<dbReference type="GO" id="GO:0008233">
    <property type="term" value="F:peptidase activity"/>
    <property type="evidence" value="ECO:0007669"/>
    <property type="project" value="InterPro"/>
</dbReference>
<evidence type="ECO:0000256" key="1">
    <source>
        <dbReference type="ARBA" id="ARBA00004651"/>
    </source>
</evidence>
<evidence type="ECO:0000256" key="4">
    <source>
        <dbReference type="ARBA" id="ARBA00022692"/>
    </source>
</evidence>
<proteinExistence type="predicted"/>
<dbReference type="AlphaFoldDB" id="A0A401U7N8"/>
<evidence type="ECO:0000259" key="11">
    <source>
        <dbReference type="PROSITE" id="PS50893"/>
    </source>
</evidence>
<dbReference type="PROSITE" id="PS50929">
    <property type="entry name" value="ABC_TM1F"/>
    <property type="match status" value="1"/>
</dbReference>
<dbReference type="Pfam" id="PF03412">
    <property type="entry name" value="Peptidase_C39"/>
    <property type="match status" value="1"/>
</dbReference>
<accession>A0A401U7N8</accession>
<evidence type="ECO:0000256" key="2">
    <source>
        <dbReference type="ARBA" id="ARBA00022448"/>
    </source>
</evidence>
<keyword evidence="4 10" id="KW-0812">Transmembrane</keyword>
<keyword evidence="7 14" id="KW-0067">ATP-binding</keyword>
<keyword evidence="3" id="KW-1003">Cell membrane</keyword>
<evidence type="ECO:0000256" key="5">
    <source>
        <dbReference type="ARBA" id="ARBA00022741"/>
    </source>
</evidence>
<comment type="caution">
    <text evidence="14">The sequence shown here is derived from an EMBL/GenBank/DDBJ whole genome shotgun (WGS) entry which is preliminary data.</text>
</comment>
<keyword evidence="9 10" id="KW-0472">Membrane</keyword>
<dbReference type="PANTHER" id="PTHR43394">
    <property type="entry name" value="ATP-DEPENDENT PERMEASE MDL1, MITOCHONDRIAL"/>
    <property type="match status" value="1"/>
</dbReference>
<dbReference type="PROSITE" id="PS00211">
    <property type="entry name" value="ABC_TRANSPORTER_1"/>
    <property type="match status" value="1"/>
</dbReference>
<dbReference type="Pfam" id="PF00664">
    <property type="entry name" value="ABC_membrane"/>
    <property type="match status" value="1"/>
</dbReference>
<keyword evidence="8 10" id="KW-1133">Transmembrane helix</keyword>
<dbReference type="SUPFAM" id="SSF90123">
    <property type="entry name" value="ABC transporter transmembrane region"/>
    <property type="match status" value="1"/>
</dbReference>
<dbReference type="GO" id="GO:0016887">
    <property type="term" value="F:ATP hydrolysis activity"/>
    <property type="evidence" value="ECO:0007669"/>
    <property type="project" value="InterPro"/>
</dbReference>
<dbReference type="InterPro" id="IPR011527">
    <property type="entry name" value="ABC1_TM_dom"/>
</dbReference>
<dbReference type="CDD" id="cd02418">
    <property type="entry name" value="Peptidase_C39B"/>
    <property type="match status" value="1"/>
</dbReference>
<dbReference type="InterPro" id="IPR039421">
    <property type="entry name" value="Type_1_exporter"/>
</dbReference>
<dbReference type="OrthoDB" id="9769115at2"/>
<dbReference type="InterPro" id="IPR036640">
    <property type="entry name" value="ABC1_TM_sf"/>
</dbReference>
<dbReference type="InterPro" id="IPR017871">
    <property type="entry name" value="ABC_transporter-like_CS"/>
</dbReference>
<reference evidence="14 15" key="1">
    <citation type="submission" date="2018-11" db="EMBL/GenBank/DDBJ databases">
        <title>Chryseotalea sanarue gen. nov., sp., nov., a member of the family Cytophagaceae, isolated from a brackish lake in Hamamatsu Japan.</title>
        <authorList>
            <person name="Maejima Y."/>
            <person name="Iino T."/>
            <person name="Muraguchi Y."/>
            <person name="Fukuda K."/>
            <person name="Ohkuma M."/>
            <person name="Moriuchi R."/>
            <person name="Dohra H."/>
            <person name="Kimbara K."/>
            <person name="Shintani M."/>
        </authorList>
    </citation>
    <scope>NUCLEOTIDE SEQUENCE [LARGE SCALE GENOMIC DNA]</scope>
    <source>
        <strain evidence="14 15">Ys</strain>
    </source>
</reference>
<evidence type="ECO:0000256" key="7">
    <source>
        <dbReference type="ARBA" id="ARBA00022840"/>
    </source>
</evidence>
<dbReference type="SMART" id="SM00382">
    <property type="entry name" value="AAA"/>
    <property type="match status" value="1"/>
</dbReference>
<feature type="domain" description="ABC transporter" evidence="11">
    <location>
        <begin position="491"/>
        <end position="727"/>
    </location>
</feature>
<keyword evidence="2" id="KW-0813">Transport</keyword>
<dbReference type="Proteomes" id="UP000288227">
    <property type="component" value="Unassembled WGS sequence"/>
</dbReference>
<feature type="domain" description="ABC transmembrane type-1" evidence="12">
    <location>
        <begin position="176"/>
        <end position="455"/>
    </location>
</feature>
<dbReference type="PANTHER" id="PTHR43394:SF1">
    <property type="entry name" value="ATP-BINDING CASSETTE SUB-FAMILY B MEMBER 10, MITOCHONDRIAL"/>
    <property type="match status" value="1"/>
</dbReference>
<feature type="transmembrane region" description="Helical" evidence="10">
    <location>
        <begin position="313"/>
        <end position="331"/>
    </location>
</feature>
<dbReference type="Gene3D" id="3.90.70.10">
    <property type="entry name" value="Cysteine proteinases"/>
    <property type="match status" value="1"/>
</dbReference>
<dbReference type="PROSITE" id="PS50990">
    <property type="entry name" value="PEPTIDASE_C39"/>
    <property type="match status" value="1"/>
</dbReference>
<evidence type="ECO:0000256" key="8">
    <source>
        <dbReference type="ARBA" id="ARBA00022989"/>
    </source>
</evidence>
<dbReference type="InterPro" id="IPR003593">
    <property type="entry name" value="AAA+_ATPase"/>
</dbReference>
<feature type="transmembrane region" description="Helical" evidence="10">
    <location>
        <begin position="176"/>
        <end position="197"/>
    </location>
</feature>
<dbReference type="SUPFAM" id="SSF52540">
    <property type="entry name" value="P-loop containing nucleoside triphosphate hydrolases"/>
    <property type="match status" value="1"/>
</dbReference>
<keyword evidence="15" id="KW-1185">Reference proteome</keyword>
<dbReference type="PROSITE" id="PS50893">
    <property type="entry name" value="ABC_TRANSPORTER_2"/>
    <property type="match status" value="1"/>
</dbReference>
<dbReference type="Gene3D" id="1.20.1560.10">
    <property type="entry name" value="ABC transporter type 1, transmembrane domain"/>
    <property type="match status" value="1"/>
</dbReference>
<sequence>MGKFPHYTQLDQMDCGPTCLQMIAKHYGRSYTIGALRKKSFITREGVSLLGISDAAEAIGFRTLGVKINYHQLLTEAPLPSVVHWYQRHFIVVYKITNDKVFVADPSSGLLTYSKNDFLKGWFSTIDSGQDAGIALLLQPTPKFFENGIETEAEQKGGIKLLFGYLSLHKKLMLQLVLGLLTGSLISLTLPFLTQSIIDIGINTQNVQFIYLVLAGQFMLFFSRMAVDFIRRWILLHLSTRINISLISDFLVKLFKLPMPFFEGKMIGDILRRIEDHTRIEQFISTSSLSILFSFFNFIVFSIVLAIYHIPMFLVFAGFSACYIVFVLLFMKKRAALDYKRFQQMADNQSSLIQTVQGMSEIKMNNCETQKRWEWERIQAKLFHINVASTKLQQYQDAGSLFLNESKNMLITVMAAFAVIEGSITLGMMLAIQYIIGQLNAPIQEFIAFTRAYQDAKISLERINEIQHEKNEQDDSVHTGFTFNTTANASLILHKVSFQYEGPHSPKVLDDIDLVIQEGKITAIVGTSGSGKTTLMKLLLKFYKPTDGKINLDAENMENIRTAEWRKICGTVMQDGYIFSDTIARNISLADEEIDAKKLRHAVQIANIESFIEGLPLGYNTKIGSNGVGLSQGQKQRLLIARAVYKNPQYIFFDEATSALDANNEKTIMENLNQFFKDKTVLVIAHRLSTVKNADQIVVLEKGKIVEVGSHEELTTKKGFYYELVKNQLELGN</sequence>
<evidence type="ECO:0000259" key="12">
    <source>
        <dbReference type="PROSITE" id="PS50929"/>
    </source>
</evidence>
<feature type="transmembrane region" description="Helical" evidence="10">
    <location>
        <begin position="209"/>
        <end position="227"/>
    </location>
</feature>
<dbReference type="GO" id="GO:0005886">
    <property type="term" value="C:plasma membrane"/>
    <property type="evidence" value="ECO:0007669"/>
    <property type="project" value="UniProtKB-SubCell"/>
</dbReference>
<name>A0A401U7N8_9BACT</name>
<comment type="subcellular location">
    <subcellularLocation>
        <location evidence="1">Cell membrane</location>
        <topology evidence="1">Multi-pass membrane protein</topology>
    </subcellularLocation>
</comment>
<dbReference type="GO" id="GO:0005524">
    <property type="term" value="F:ATP binding"/>
    <property type="evidence" value="ECO:0007669"/>
    <property type="project" value="UniProtKB-KW"/>
</dbReference>
<evidence type="ECO:0000256" key="6">
    <source>
        <dbReference type="ARBA" id="ARBA00022801"/>
    </source>
</evidence>
<evidence type="ECO:0000256" key="9">
    <source>
        <dbReference type="ARBA" id="ARBA00023136"/>
    </source>
</evidence>
<dbReference type="CDD" id="cd18571">
    <property type="entry name" value="ABC_6TM_peptidase_like"/>
    <property type="match status" value="1"/>
</dbReference>
<evidence type="ECO:0000313" key="15">
    <source>
        <dbReference type="Proteomes" id="UP000288227"/>
    </source>
</evidence>
<feature type="domain" description="Peptidase C39" evidence="13">
    <location>
        <begin position="9"/>
        <end position="129"/>
    </location>
</feature>
<organism evidence="14 15">
    <name type="scientific">Chryseotalea sanaruensis</name>
    <dbReference type="NCBI Taxonomy" id="2482724"/>
    <lineage>
        <taxon>Bacteria</taxon>
        <taxon>Pseudomonadati</taxon>
        <taxon>Bacteroidota</taxon>
        <taxon>Cytophagia</taxon>
        <taxon>Cytophagales</taxon>
        <taxon>Chryseotaleaceae</taxon>
        <taxon>Chryseotalea</taxon>
    </lineage>
</organism>
<evidence type="ECO:0000259" key="13">
    <source>
        <dbReference type="PROSITE" id="PS50990"/>
    </source>
</evidence>
<feature type="transmembrane region" description="Helical" evidence="10">
    <location>
        <begin position="289"/>
        <end position="307"/>
    </location>
</feature>
<evidence type="ECO:0000313" key="14">
    <source>
        <dbReference type="EMBL" id="GCC50902.1"/>
    </source>
</evidence>
<evidence type="ECO:0000256" key="10">
    <source>
        <dbReference type="SAM" id="Phobius"/>
    </source>
</evidence>
<gene>
    <name evidence="14" type="ORF">SanaruYs_11210</name>
</gene>